<comment type="caution">
    <text evidence="1">The sequence shown here is derived from an EMBL/GenBank/DDBJ whole genome shotgun (WGS) entry which is preliminary data.</text>
</comment>
<sequence length="188" mass="20889">NAATINYFTLQNVEIILRLNGVVYFSPHNSPLTMITSIPSLQTCARLGLVRVKFSPSVKDGGAVHDGVFQVNPLECVHFDNRVLDDVSFDGMSIKDFLATIRSHVDSDSYGETNVPLDDIAHVVEQFEHENEGNVNIPRMTTDEPWLNKLNDHNKLLVFCGRDVSEGKCVGLKGKKPKTVDDDECETS</sequence>
<dbReference type="AlphaFoldDB" id="A0A699I1Y2"/>
<name>A0A699I1Y2_TANCI</name>
<gene>
    <name evidence="1" type="ORF">Tci_466969</name>
</gene>
<organism evidence="1">
    <name type="scientific">Tanacetum cinerariifolium</name>
    <name type="common">Dalmatian daisy</name>
    <name type="synonym">Chrysanthemum cinerariifolium</name>
    <dbReference type="NCBI Taxonomy" id="118510"/>
    <lineage>
        <taxon>Eukaryota</taxon>
        <taxon>Viridiplantae</taxon>
        <taxon>Streptophyta</taxon>
        <taxon>Embryophyta</taxon>
        <taxon>Tracheophyta</taxon>
        <taxon>Spermatophyta</taxon>
        <taxon>Magnoliopsida</taxon>
        <taxon>eudicotyledons</taxon>
        <taxon>Gunneridae</taxon>
        <taxon>Pentapetalae</taxon>
        <taxon>asterids</taxon>
        <taxon>campanulids</taxon>
        <taxon>Asterales</taxon>
        <taxon>Asteraceae</taxon>
        <taxon>Asteroideae</taxon>
        <taxon>Anthemideae</taxon>
        <taxon>Anthemidinae</taxon>
        <taxon>Tanacetum</taxon>
    </lineage>
</organism>
<accession>A0A699I1Y2</accession>
<proteinExistence type="predicted"/>
<reference evidence="1" key="1">
    <citation type="journal article" date="2019" name="Sci. Rep.">
        <title>Draft genome of Tanacetum cinerariifolium, the natural source of mosquito coil.</title>
        <authorList>
            <person name="Yamashiro T."/>
            <person name="Shiraishi A."/>
            <person name="Satake H."/>
            <person name="Nakayama K."/>
        </authorList>
    </citation>
    <scope>NUCLEOTIDE SEQUENCE</scope>
</reference>
<dbReference type="EMBL" id="BKCJ010225525">
    <property type="protein sequence ID" value="GEY94995.1"/>
    <property type="molecule type" value="Genomic_DNA"/>
</dbReference>
<protein>
    <submittedName>
        <fullName evidence="1">Uncharacterized protein</fullName>
    </submittedName>
</protein>
<feature type="non-terminal residue" evidence="1">
    <location>
        <position position="1"/>
    </location>
</feature>
<evidence type="ECO:0000313" key="1">
    <source>
        <dbReference type="EMBL" id="GEY94995.1"/>
    </source>
</evidence>